<dbReference type="PRINTS" id="PR01038">
    <property type="entry name" value="TRNASYNTHARG"/>
</dbReference>
<comment type="caution">
    <text evidence="13">The sequence shown here is derived from an EMBL/GenBank/DDBJ whole genome shotgun (WGS) entry which is preliminary data.</text>
</comment>
<dbReference type="PANTHER" id="PTHR11956">
    <property type="entry name" value="ARGINYL-TRNA SYNTHETASE"/>
    <property type="match status" value="1"/>
</dbReference>
<keyword evidence="4 10" id="KW-0547">Nucleotide-binding</keyword>
<dbReference type="GO" id="GO:0005739">
    <property type="term" value="C:mitochondrion"/>
    <property type="evidence" value="ECO:0007669"/>
    <property type="project" value="TreeGrafter"/>
</dbReference>
<dbReference type="InterPro" id="IPR009080">
    <property type="entry name" value="tRNAsynth_Ia_anticodon-bd"/>
</dbReference>
<evidence type="ECO:0000256" key="11">
    <source>
        <dbReference type="SAM" id="MobiDB-lite"/>
    </source>
</evidence>
<dbReference type="SMART" id="SM00836">
    <property type="entry name" value="DALR_1"/>
    <property type="match status" value="1"/>
</dbReference>
<dbReference type="InterPro" id="IPR035684">
    <property type="entry name" value="ArgRS_core"/>
</dbReference>
<evidence type="ECO:0000256" key="8">
    <source>
        <dbReference type="ARBA" id="ARBA00033033"/>
    </source>
</evidence>
<dbReference type="Gene3D" id="3.30.1360.70">
    <property type="entry name" value="Arginyl tRNA synthetase N-terminal domain"/>
    <property type="match status" value="1"/>
</dbReference>
<evidence type="ECO:0000256" key="10">
    <source>
        <dbReference type="RuleBase" id="RU363038"/>
    </source>
</evidence>
<dbReference type="EC" id="6.1.1.19" evidence="2"/>
<dbReference type="Gene3D" id="3.40.50.620">
    <property type="entry name" value="HUPs"/>
    <property type="match status" value="1"/>
</dbReference>
<dbReference type="CDD" id="cd07956">
    <property type="entry name" value="Anticodon_Ia_Arg"/>
    <property type="match status" value="1"/>
</dbReference>
<dbReference type="InterPro" id="IPR014729">
    <property type="entry name" value="Rossmann-like_a/b/a_fold"/>
</dbReference>
<dbReference type="InterPro" id="IPR036695">
    <property type="entry name" value="Arg-tRNA-synth_N_sf"/>
</dbReference>
<dbReference type="PANTHER" id="PTHR11956:SF11">
    <property type="entry name" value="ARGININE--TRNA LIGASE, MITOCHONDRIAL-RELATED"/>
    <property type="match status" value="1"/>
</dbReference>
<dbReference type="Pfam" id="PF00750">
    <property type="entry name" value="tRNA-synt_1d"/>
    <property type="match status" value="1"/>
</dbReference>
<keyword evidence="7 10" id="KW-0030">Aminoacyl-tRNA synthetase</keyword>
<dbReference type="GO" id="GO:0005524">
    <property type="term" value="F:ATP binding"/>
    <property type="evidence" value="ECO:0007669"/>
    <property type="project" value="UniProtKB-KW"/>
</dbReference>
<dbReference type="InParanoid" id="A0A1Y2EUP3"/>
<comment type="similarity">
    <text evidence="1 10">Belongs to the class-I aminoacyl-tRNA synthetase family.</text>
</comment>
<name>A0A1Y2EUP3_9BASI</name>
<evidence type="ECO:0000256" key="6">
    <source>
        <dbReference type="ARBA" id="ARBA00022917"/>
    </source>
</evidence>
<keyword evidence="3 10" id="KW-0436">Ligase</keyword>
<organism evidence="13 14">
    <name type="scientific">Leucosporidium creatinivorum</name>
    <dbReference type="NCBI Taxonomy" id="106004"/>
    <lineage>
        <taxon>Eukaryota</taxon>
        <taxon>Fungi</taxon>
        <taxon>Dikarya</taxon>
        <taxon>Basidiomycota</taxon>
        <taxon>Pucciniomycotina</taxon>
        <taxon>Microbotryomycetes</taxon>
        <taxon>Leucosporidiales</taxon>
        <taxon>Leucosporidium</taxon>
    </lineage>
</organism>
<dbReference type="InterPro" id="IPR001278">
    <property type="entry name" value="Arg-tRNA-ligase"/>
</dbReference>
<dbReference type="Proteomes" id="UP000193467">
    <property type="component" value="Unassembled WGS sequence"/>
</dbReference>
<dbReference type="FunFam" id="3.40.50.620:FF:000058">
    <property type="entry name" value="Mitochondrial arginyl-tRNA synthetase"/>
    <property type="match status" value="1"/>
</dbReference>
<comment type="catalytic activity">
    <reaction evidence="9">
        <text>tRNA(Arg) + L-arginine + ATP = L-arginyl-tRNA(Arg) + AMP + diphosphate</text>
        <dbReference type="Rhea" id="RHEA:20301"/>
        <dbReference type="Rhea" id="RHEA-COMP:9658"/>
        <dbReference type="Rhea" id="RHEA-COMP:9673"/>
        <dbReference type="ChEBI" id="CHEBI:30616"/>
        <dbReference type="ChEBI" id="CHEBI:32682"/>
        <dbReference type="ChEBI" id="CHEBI:33019"/>
        <dbReference type="ChEBI" id="CHEBI:78442"/>
        <dbReference type="ChEBI" id="CHEBI:78513"/>
        <dbReference type="ChEBI" id="CHEBI:456215"/>
        <dbReference type="EC" id="6.1.1.19"/>
    </reaction>
</comment>
<reference evidence="13 14" key="1">
    <citation type="submission" date="2016-07" db="EMBL/GenBank/DDBJ databases">
        <title>Pervasive Adenine N6-methylation of Active Genes in Fungi.</title>
        <authorList>
            <consortium name="DOE Joint Genome Institute"/>
            <person name="Mondo S.J."/>
            <person name="Dannebaum R.O."/>
            <person name="Kuo R.C."/>
            <person name="Labutti K."/>
            <person name="Haridas S."/>
            <person name="Kuo A."/>
            <person name="Salamov A."/>
            <person name="Ahrendt S.R."/>
            <person name="Lipzen A."/>
            <person name="Sullivan W."/>
            <person name="Andreopoulos W.B."/>
            <person name="Clum A."/>
            <person name="Lindquist E."/>
            <person name="Daum C."/>
            <person name="Ramamoorthy G.K."/>
            <person name="Gryganskyi A."/>
            <person name="Culley D."/>
            <person name="Magnuson J.K."/>
            <person name="James T.Y."/>
            <person name="O'Malley M.A."/>
            <person name="Stajich J.E."/>
            <person name="Spatafora J.W."/>
            <person name="Visel A."/>
            <person name="Grigoriev I.V."/>
        </authorList>
    </citation>
    <scope>NUCLEOTIDE SEQUENCE [LARGE SCALE GENOMIC DNA]</scope>
    <source>
        <strain evidence="13 14">62-1032</strain>
    </source>
</reference>
<dbReference type="Pfam" id="PF05746">
    <property type="entry name" value="DALR_1"/>
    <property type="match status" value="1"/>
</dbReference>
<proteinExistence type="inferred from homology"/>
<dbReference type="PROSITE" id="PS00178">
    <property type="entry name" value="AA_TRNA_LIGASE_I"/>
    <property type="match status" value="1"/>
</dbReference>
<dbReference type="SUPFAM" id="SSF52374">
    <property type="entry name" value="Nucleotidylyl transferase"/>
    <property type="match status" value="1"/>
</dbReference>
<sequence>MSSALPPLPSLPSHASPELAALDAFKLATAAFLSKTLEIPLEQAYEGVESGKTGKNVTGDFLIAVPRFRLKGKPQEITQKLVDAFQPDAYLASISANGPFVSVSCNTKTLTKLVLEQINSLTYLAPAVADVEPTFARLNLKDDPNSEAPPAGLSLLKKGGYGTNLSGAGKTVVLDFSSPNVAKPFHAGHLRSTIIGAFLANLYEANGWDAVRMNYLGDWGKQFGILAVGFEKYGDEEKLREDAITHLYDVYVKINKDGSETGTKVNPETGAEESDGVPTAAATAVHDKAREFFVGMENGDETSLALWRKFRDLSIAKYKDTYARLNIYFDIYSGESQVSTKSQTDAVQRLQDLGVVEDSQGALIINLEPYKLGKTIIRKKDGTSVYITRDIGAAKERFDKYKYDKSLYVVASQQELHNAQLYKILDLMKYEFADRCEHIQFGMVLGMSTRKGTAVFLDQILNESKDVMHEQMKKNEAKYNAVDDPEETSDKLGITAVKIQDLSGKRINNYKFEWSRMTSFEGDTGPYLQYAHVRLSSVERKNAPDVVLPPPSERATSINTDLLCSGSDSDSKARDILLLIASYPDVVKMAFKNQEPSTVVTFCFRLCHAISSAWETLIVKGQEKEVALARLWLYVSAKDVLASAMRLLTLEPLEKM</sequence>
<dbReference type="NCBIfam" id="TIGR00456">
    <property type="entry name" value="argS"/>
    <property type="match status" value="1"/>
</dbReference>
<dbReference type="Gene3D" id="1.10.730.10">
    <property type="entry name" value="Isoleucyl-tRNA Synthetase, Domain 1"/>
    <property type="match status" value="1"/>
</dbReference>
<evidence type="ECO:0000256" key="9">
    <source>
        <dbReference type="ARBA" id="ARBA00049339"/>
    </source>
</evidence>
<dbReference type="InterPro" id="IPR008909">
    <property type="entry name" value="DALR_anticod-bd"/>
</dbReference>
<keyword evidence="5 10" id="KW-0067">ATP-binding</keyword>
<feature type="region of interest" description="Disordered" evidence="11">
    <location>
        <begin position="259"/>
        <end position="278"/>
    </location>
</feature>
<evidence type="ECO:0000256" key="7">
    <source>
        <dbReference type="ARBA" id="ARBA00023146"/>
    </source>
</evidence>
<dbReference type="CDD" id="cd00671">
    <property type="entry name" value="ArgRS_core"/>
    <property type="match status" value="1"/>
</dbReference>
<protein>
    <recommendedName>
        <fullName evidence="2">arginine--tRNA ligase</fullName>
        <ecNumber evidence="2">6.1.1.19</ecNumber>
    </recommendedName>
    <alternativeName>
        <fullName evidence="8">Arginyl-tRNA synthetase</fullName>
    </alternativeName>
</protein>
<evidence type="ECO:0000256" key="5">
    <source>
        <dbReference type="ARBA" id="ARBA00022840"/>
    </source>
</evidence>
<evidence type="ECO:0000256" key="3">
    <source>
        <dbReference type="ARBA" id="ARBA00022598"/>
    </source>
</evidence>
<dbReference type="GO" id="GO:0032543">
    <property type="term" value="P:mitochondrial translation"/>
    <property type="evidence" value="ECO:0007669"/>
    <property type="project" value="TreeGrafter"/>
</dbReference>
<keyword evidence="14" id="KW-1185">Reference proteome</keyword>
<feature type="domain" description="DALR anticodon binding" evidence="12">
    <location>
        <begin position="528"/>
        <end position="656"/>
    </location>
</feature>
<dbReference type="EMBL" id="MCGR01000038">
    <property type="protein sequence ID" value="ORY75292.1"/>
    <property type="molecule type" value="Genomic_DNA"/>
</dbReference>
<evidence type="ECO:0000256" key="2">
    <source>
        <dbReference type="ARBA" id="ARBA00012837"/>
    </source>
</evidence>
<accession>A0A1Y2EUP3</accession>
<evidence type="ECO:0000256" key="4">
    <source>
        <dbReference type="ARBA" id="ARBA00022741"/>
    </source>
</evidence>
<dbReference type="STRING" id="106004.A0A1Y2EUP3"/>
<dbReference type="InterPro" id="IPR001412">
    <property type="entry name" value="aa-tRNA-synth_I_CS"/>
</dbReference>
<dbReference type="GO" id="GO:0004814">
    <property type="term" value="F:arginine-tRNA ligase activity"/>
    <property type="evidence" value="ECO:0007669"/>
    <property type="project" value="UniProtKB-EC"/>
</dbReference>
<dbReference type="FunFam" id="1.10.730.10:FF:000006">
    <property type="entry name" value="Arginyl-tRNA synthetase 2, mitochondrial"/>
    <property type="match status" value="1"/>
</dbReference>
<evidence type="ECO:0000256" key="1">
    <source>
        <dbReference type="ARBA" id="ARBA00005594"/>
    </source>
</evidence>
<dbReference type="GO" id="GO:0006420">
    <property type="term" value="P:arginyl-tRNA aminoacylation"/>
    <property type="evidence" value="ECO:0007669"/>
    <property type="project" value="InterPro"/>
</dbReference>
<dbReference type="AlphaFoldDB" id="A0A1Y2EUP3"/>
<dbReference type="SUPFAM" id="SSF55190">
    <property type="entry name" value="Arginyl-tRNA synthetase (ArgRS), N-terminal 'additional' domain"/>
    <property type="match status" value="1"/>
</dbReference>
<evidence type="ECO:0000313" key="14">
    <source>
        <dbReference type="Proteomes" id="UP000193467"/>
    </source>
</evidence>
<keyword evidence="6 10" id="KW-0648">Protein biosynthesis</keyword>
<dbReference type="FunCoup" id="A0A1Y2EUP3">
    <property type="interactions" value="558"/>
</dbReference>
<dbReference type="OrthoDB" id="68056at2759"/>
<gene>
    <name evidence="13" type="ORF">BCR35DRAFT_306260</name>
</gene>
<evidence type="ECO:0000259" key="12">
    <source>
        <dbReference type="SMART" id="SM00836"/>
    </source>
</evidence>
<evidence type="ECO:0000313" key="13">
    <source>
        <dbReference type="EMBL" id="ORY75292.1"/>
    </source>
</evidence>
<dbReference type="SUPFAM" id="SSF47323">
    <property type="entry name" value="Anticodon-binding domain of a subclass of class I aminoacyl-tRNA synthetases"/>
    <property type="match status" value="1"/>
</dbReference>